<accession>A0A3N0GX51</accession>
<comment type="caution">
    <text evidence="1">The sequence shown here is derived from an EMBL/GenBank/DDBJ whole genome shotgun (WGS) entry which is preliminary data.</text>
</comment>
<name>A0A3N0GX51_9ACTN</name>
<evidence type="ECO:0000313" key="1">
    <source>
        <dbReference type="EMBL" id="RNM16728.1"/>
    </source>
</evidence>
<protein>
    <submittedName>
        <fullName evidence="1">Uncharacterized protein</fullName>
    </submittedName>
</protein>
<keyword evidence="2" id="KW-1185">Reference proteome</keyword>
<proteinExistence type="predicted"/>
<dbReference type="Pfam" id="PF19786">
    <property type="entry name" value="DUF6270"/>
    <property type="match status" value="1"/>
</dbReference>
<dbReference type="Proteomes" id="UP000279994">
    <property type="component" value="Unassembled WGS sequence"/>
</dbReference>
<organism evidence="1 2">
    <name type="scientific">Nocardioides pocheonensis</name>
    <dbReference type="NCBI Taxonomy" id="661485"/>
    <lineage>
        <taxon>Bacteria</taxon>
        <taxon>Bacillati</taxon>
        <taxon>Actinomycetota</taxon>
        <taxon>Actinomycetes</taxon>
        <taxon>Propionibacteriales</taxon>
        <taxon>Nocardioidaceae</taxon>
        <taxon>Nocardioides</taxon>
    </lineage>
</organism>
<dbReference type="AlphaFoldDB" id="A0A3N0GX51"/>
<evidence type="ECO:0000313" key="2">
    <source>
        <dbReference type="Proteomes" id="UP000279994"/>
    </source>
</evidence>
<gene>
    <name evidence="1" type="ORF">EFL26_04220</name>
</gene>
<sequence length="289" mass="33466">MEAEFTPTKSMSDYDLWNIRSDLSRELLGLLAEQPPDYLVLDFFADIHFGVLRLRDGRFVTNNRWKTHHTDFYQDLAANDGFERLRILDDPDRYFELWSEALERFAAYVGEHCPDTKVVVHCGFNTDELVPPGETRPVPLRSFKKGVRIDVPLANALWRRLDDHATSTYGWDAIDLRDEGYLTCADHPWGPFYVHYTMDYYHRFLAELDLIDLRGRLAPEDLALVQGIADAGHEHAVRYARQWTETTRAQEERIAELEGLGLVRSVRFALGQRVRQARAARNDAAKEQP</sequence>
<reference evidence="1 2" key="1">
    <citation type="submission" date="2018-11" db="EMBL/GenBank/DDBJ databases">
        <authorList>
            <person name="Li F."/>
        </authorList>
    </citation>
    <scope>NUCLEOTIDE SEQUENCE [LARGE SCALE GENOMIC DNA]</scope>
    <source>
        <strain evidence="1 2">Gsoil 818</strain>
    </source>
</reference>
<dbReference type="EMBL" id="RJSF01000007">
    <property type="protein sequence ID" value="RNM16728.1"/>
    <property type="molecule type" value="Genomic_DNA"/>
</dbReference>
<dbReference type="InterPro" id="IPR046237">
    <property type="entry name" value="DUF6270"/>
</dbReference>